<evidence type="ECO:0000256" key="1">
    <source>
        <dbReference type="ARBA" id="ARBA00022801"/>
    </source>
</evidence>
<dbReference type="Pfam" id="PF02834">
    <property type="entry name" value="LigT_PEase"/>
    <property type="match status" value="2"/>
</dbReference>
<name>A0A644UX83_9ZZZZ</name>
<dbReference type="InterPro" id="IPR004175">
    <property type="entry name" value="RNA_CPDase"/>
</dbReference>
<comment type="caution">
    <text evidence="3">The sequence shown here is derived from an EMBL/GenBank/DDBJ whole genome shotgun (WGS) entry which is preliminary data.</text>
</comment>
<dbReference type="EC" id="3.1.4.-" evidence="3"/>
<dbReference type="PANTHER" id="PTHR35561">
    <property type="entry name" value="RNA 2',3'-CYCLIC PHOSPHODIESTERASE"/>
    <property type="match status" value="1"/>
</dbReference>
<dbReference type="HAMAP" id="MF_01940">
    <property type="entry name" value="RNA_CPDase"/>
    <property type="match status" value="1"/>
</dbReference>
<evidence type="ECO:0000313" key="3">
    <source>
        <dbReference type="EMBL" id="MPL83283.1"/>
    </source>
</evidence>
<organism evidence="3">
    <name type="scientific">bioreactor metagenome</name>
    <dbReference type="NCBI Taxonomy" id="1076179"/>
    <lineage>
        <taxon>unclassified sequences</taxon>
        <taxon>metagenomes</taxon>
        <taxon>ecological metagenomes</taxon>
    </lineage>
</organism>
<gene>
    <name evidence="3" type="ORF">SDC9_29235</name>
</gene>
<sequence length="176" mass="19551">MMRVFIAVEPAEEMRNRLEEAGMALRSSNARLTLPTAEQMHITLKFLGEVSESNIPKITAALQKVKGAPFQLTAARVSTFSRRVIKAEVTDQGCCADLAEQIGTYLLPLGFPKETRPFSPHITLARIKEDTPDLAEKTATLRDREFGTCQIEEILLKQSTLTSKGSIYSTLARVRL</sequence>
<proteinExistence type="inferred from homology"/>
<keyword evidence="1 3" id="KW-0378">Hydrolase</keyword>
<dbReference type="InterPro" id="IPR009097">
    <property type="entry name" value="Cyclic_Pdiesterase"/>
</dbReference>
<dbReference type="PANTHER" id="PTHR35561:SF1">
    <property type="entry name" value="RNA 2',3'-CYCLIC PHOSPHODIESTERASE"/>
    <property type="match status" value="1"/>
</dbReference>
<accession>A0A644UX83</accession>
<dbReference type="EMBL" id="VSSQ01000174">
    <property type="protein sequence ID" value="MPL83283.1"/>
    <property type="molecule type" value="Genomic_DNA"/>
</dbReference>
<protein>
    <submittedName>
        <fullName evidence="3">RNA 2',3'-cyclic phosphodiesterase</fullName>
        <ecNumber evidence="3">3.1.4.-</ecNumber>
    </submittedName>
</protein>
<dbReference type="GO" id="GO:0004113">
    <property type="term" value="F:2',3'-cyclic-nucleotide 3'-phosphodiesterase activity"/>
    <property type="evidence" value="ECO:0007669"/>
    <property type="project" value="InterPro"/>
</dbReference>
<dbReference type="InterPro" id="IPR014051">
    <property type="entry name" value="Phosphoesterase_HXTX"/>
</dbReference>
<feature type="domain" description="Phosphoesterase HXTX" evidence="2">
    <location>
        <begin position="97"/>
        <end position="168"/>
    </location>
</feature>
<dbReference type="NCBIfam" id="TIGR02258">
    <property type="entry name" value="2_5_ligase"/>
    <property type="match status" value="1"/>
</dbReference>
<dbReference type="Gene3D" id="3.90.1140.10">
    <property type="entry name" value="Cyclic phosphodiesterase"/>
    <property type="match status" value="1"/>
</dbReference>
<feature type="domain" description="Phosphoesterase HXTX" evidence="2">
    <location>
        <begin position="8"/>
        <end position="83"/>
    </location>
</feature>
<reference evidence="3" key="1">
    <citation type="submission" date="2019-08" db="EMBL/GenBank/DDBJ databases">
        <authorList>
            <person name="Kucharzyk K."/>
            <person name="Murdoch R.W."/>
            <person name="Higgins S."/>
            <person name="Loffler F."/>
        </authorList>
    </citation>
    <scope>NUCLEOTIDE SEQUENCE</scope>
</reference>
<evidence type="ECO:0000259" key="2">
    <source>
        <dbReference type="Pfam" id="PF02834"/>
    </source>
</evidence>
<dbReference type="SUPFAM" id="SSF55144">
    <property type="entry name" value="LigT-like"/>
    <property type="match status" value="1"/>
</dbReference>
<dbReference type="AlphaFoldDB" id="A0A644UX83"/>
<dbReference type="GO" id="GO:0008664">
    <property type="term" value="F:RNA 2',3'-cyclic 3'-phosphodiesterase activity"/>
    <property type="evidence" value="ECO:0007669"/>
    <property type="project" value="InterPro"/>
</dbReference>